<evidence type="ECO:0000256" key="2">
    <source>
        <dbReference type="ARBA" id="ARBA00006485"/>
    </source>
</evidence>
<organism evidence="15 16">
    <name type="scientific">Paralvinella palmiformis</name>
    <dbReference type="NCBI Taxonomy" id="53620"/>
    <lineage>
        <taxon>Eukaryota</taxon>
        <taxon>Metazoa</taxon>
        <taxon>Spiralia</taxon>
        <taxon>Lophotrochozoa</taxon>
        <taxon>Annelida</taxon>
        <taxon>Polychaeta</taxon>
        <taxon>Sedentaria</taxon>
        <taxon>Canalipalpata</taxon>
        <taxon>Terebellida</taxon>
        <taxon>Terebelliformia</taxon>
        <taxon>Alvinellidae</taxon>
        <taxon>Paralvinella</taxon>
    </lineage>
</organism>
<evidence type="ECO:0000256" key="10">
    <source>
        <dbReference type="ARBA" id="ARBA00048367"/>
    </source>
</evidence>
<gene>
    <name evidence="15" type="ORF">LSH36_544g06015</name>
</gene>
<feature type="compositionally biased region" description="Low complexity" evidence="13">
    <location>
        <begin position="264"/>
        <end position="274"/>
    </location>
</feature>
<feature type="compositionally biased region" description="Polar residues" evidence="13">
    <location>
        <begin position="705"/>
        <end position="716"/>
    </location>
</feature>
<dbReference type="SUPFAM" id="SSF56112">
    <property type="entry name" value="Protein kinase-like (PK-like)"/>
    <property type="match status" value="1"/>
</dbReference>
<feature type="compositionally biased region" description="Basic and acidic residues" evidence="13">
    <location>
        <begin position="211"/>
        <end position="224"/>
    </location>
</feature>
<feature type="compositionally biased region" description="Basic and acidic residues" evidence="13">
    <location>
        <begin position="109"/>
        <end position="119"/>
    </location>
</feature>
<dbReference type="FunFam" id="3.30.200.20:FF:000074">
    <property type="entry name" value="cyclin-dependent kinase 12 isoform X2"/>
    <property type="match status" value="1"/>
</dbReference>
<feature type="domain" description="Protein kinase" evidence="14">
    <location>
        <begin position="340"/>
        <end position="634"/>
    </location>
</feature>
<dbReference type="FunFam" id="1.10.510.10:FF:000102">
    <property type="entry name" value="cyclin-dependent kinase 12 isoform X1"/>
    <property type="match status" value="1"/>
</dbReference>
<evidence type="ECO:0000256" key="8">
    <source>
        <dbReference type="ARBA" id="ARBA00023242"/>
    </source>
</evidence>
<dbReference type="PROSITE" id="PS50011">
    <property type="entry name" value="PROTEIN_KINASE_DOM"/>
    <property type="match status" value="1"/>
</dbReference>
<accession>A0AAD9J7L9</accession>
<keyword evidence="6" id="KW-0418">Kinase</keyword>
<evidence type="ECO:0000256" key="1">
    <source>
        <dbReference type="ARBA" id="ARBA00004123"/>
    </source>
</evidence>
<evidence type="ECO:0000256" key="12">
    <source>
        <dbReference type="PROSITE-ProRule" id="PRU10141"/>
    </source>
</evidence>
<keyword evidence="4" id="KW-0808">Transferase</keyword>
<dbReference type="SMART" id="SM00220">
    <property type="entry name" value="S_TKc"/>
    <property type="match status" value="1"/>
</dbReference>
<dbReference type="Proteomes" id="UP001208570">
    <property type="component" value="Unassembled WGS sequence"/>
</dbReference>
<evidence type="ECO:0000256" key="3">
    <source>
        <dbReference type="ARBA" id="ARBA00022527"/>
    </source>
</evidence>
<feature type="compositionally biased region" description="Basic and acidic residues" evidence="13">
    <location>
        <begin position="251"/>
        <end position="263"/>
    </location>
</feature>
<dbReference type="GO" id="GO:0004693">
    <property type="term" value="F:cyclin-dependent protein serine/threonine kinase activity"/>
    <property type="evidence" value="ECO:0007669"/>
    <property type="project" value="UniProtKB-EC"/>
</dbReference>
<comment type="catalytic activity">
    <reaction evidence="9">
        <text>L-threonyl-[protein] + ATP = O-phospho-L-threonyl-[protein] + ADP + H(+)</text>
        <dbReference type="Rhea" id="RHEA:46608"/>
        <dbReference type="Rhea" id="RHEA-COMP:11060"/>
        <dbReference type="Rhea" id="RHEA-COMP:11605"/>
        <dbReference type="ChEBI" id="CHEBI:15378"/>
        <dbReference type="ChEBI" id="CHEBI:30013"/>
        <dbReference type="ChEBI" id="CHEBI:30616"/>
        <dbReference type="ChEBI" id="CHEBI:61977"/>
        <dbReference type="ChEBI" id="CHEBI:456216"/>
        <dbReference type="EC" id="2.7.11.22"/>
    </reaction>
</comment>
<comment type="caution">
    <text evidence="15">The sequence shown here is derived from an EMBL/GenBank/DDBJ whole genome shotgun (WGS) entry which is preliminary data.</text>
</comment>
<dbReference type="InterPro" id="IPR000719">
    <property type="entry name" value="Prot_kinase_dom"/>
</dbReference>
<reference evidence="15" key="1">
    <citation type="journal article" date="2023" name="Mol. Biol. Evol.">
        <title>Third-Generation Sequencing Reveals the Adaptive Role of the Epigenome in Three Deep-Sea Polychaetes.</title>
        <authorList>
            <person name="Perez M."/>
            <person name="Aroh O."/>
            <person name="Sun Y."/>
            <person name="Lan Y."/>
            <person name="Juniper S.K."/>
            <person name="Young C.R."/>
            <person name="Angers B."/>
            <person name="Qian P.Y."/>
        </authorList>
    </citation>
    <scope>NUCLEOTIDE SEQUENCE</scope>
    <source>
        <strain evidence="15">P08H-3</strain>
    </source>
</reference>
<dbReference type="PROSITE" id="PS00108">
    <property type="entry name" value="PROTEIN_KINASE_ST"/>
    <property type="match status" value="1"/>
</dbReference>
<dbReference type="Gene3D" id="1.10.510.10">
    <property type="entry name" value="Transferase(Phosphotransferase) domain 1"/>
    <property type="match status" value="1"/>
</dbReference>
<evidence type="ECO:0000256" key="11">
    <source>
        <dbReference type="ARBA" id="ARBA00049280"/>
    </source>
</evidence>
<comment type="similarity">
    <text evidence="2">Belongs to the protein kinase superfamily. CMGC Ser/Thr protein kinase family. CDC2/CDKX subfamily.</text>
</comment>
<feature type="region of interest" description="Disordered" evidence="13">
    <location>
        <begin position="922"/>
        <end position="967"/>
    </location>
</feature>
<comment type="catalytic activity">
    <reaction evidence="10">
        <text>L-seryl-[protein] + ATP = O-phospho-L-seryl-[protein] + ADP + H(+)</text>
        <dbReference type="Rhea" id="RHEA:17989"/>
        <dbReference type="Rhea" id="RHEA-COMP:9863"/>
        <dbReference type="Rhea" id="RHEA-COMP:11604"/>
        <dbReference type="ChEBI" id="CHEBI:15378"/>
        <dbReference type="ChEBI" id="CHEBI:29999"/>
        <dbReference type="ChEBI" id="CHEBI:30616"/>
        <dbReference type="ChEBI" id="CHEBI:83421"/>
        <dbReference type="ChEBI" id="CHEBI:456216"/>
        <dbReference type="EC" id="2.7.11.22"/>
    </reaction>
</comment>
<evidence type="ECO:0000313" key="16">
    <source>
        <dbReference type="Proteomes" id="UP001208570"/>
    </source>
</evidence>
<keyword evidence="3" id="KW-0723">Serine/threonine-protein kinase</keyword>
<dbReference type="AlphaFoldDB" id="A0AAD9J7L9"/>
<dbReference type="InterPro" id="IPR008271">
    <property type="entry name" value="Ser/Thr_kinase_AS"/>
</dbReference>
<dbReference type="CDD" id="cd07864">
    <property type="entry name" value="STKc_CDK12"/>
    <property type="match status" value="1"/>
</dbReference>
<feature type="compositionally biased region" description="Low complexity" evidence="13">
    <location>
        <begin position="19"/>
        <end position="34"/>
    </location>
</feature>
<feature type="compositionally biased region" description="Polar residues" evidence="13">
    <location>
        <begin position="120"/>
        <end position="143"/>
    </location>
</feature>
<feature type="compositionally biased region" description="Polar residues" evidence="13">
    <location>
        <begin position="922"/>
        <end position="932"/>
    </location>
</feature>
<keyword evidence="16" id="KW-1185">Reference proteome</keyword>
<feature type="compositionally biased region" description="Low complexity" evidence="13">
    <location>
        <begin position="805"/>
        <end position="816"/>
    </location>
</feature>
<keyword evidence="7 12" id="KW-0067">ATP-binding</keyword>
<feature type="region of interest" description="Disordered" evidence="13">
    <location>
        <begin position="62"/>
        <end position="301"/>
    </location>
</feature>
<comment type="catalytic activity">
    <reaction evidence="11">
        <text>[DNA-directed RNA polymerase] + ATP = phospho-[DNA-directed RNA polymerase] + ADP + H(+)</text>
        <dbReference type="Rhea" id="RHEA:10216"/>
        <dbReference type="Rhea" id="RHEA-COMP:11321"/>
        <dbReference type="Rhea" id="RHEA-COMP:11322"/>
        <dbReference type="ChEBI" id="CHEBI:15378"/>
        <dbReference type="ChEBI" id="CHEBI:30616"/>
        <dbReference type="ChEBI" id="CHEBI:43176"/>
        <dbReference type="ChEBI" id="CHEBI:68546"/>
        <dbReference type="ChEBI" id="CHEBI:456216"/>
        <dbReference type="EC" id="2.7.11.23"/>
    </reaction>
</comment>
<dbReference type="EMBL" id="JAODUP010000544">
    <property type="protein sequence ID" value="KAK2147628.1"/>
    <property type="molecule type" value="Genomic_DNA"/>
</dbReference>
<evidence type="ECO:0000259" key="14">
    <source>
        <dbReference type="PROSITE" id="PS50011"/>
    </source>
</evidence>
<evidence type="ECO:0000256" key="7">
    <source>
        <dbReference type="ARBA" id="ARBA00022840"/>
    </source>
</evidence>
<sequence>MVLTEAEQSGERSRRRQRSPSIPRSRYRDSSSSPENSHSFTRSSVKYATSLAAELHKHKKAREKLLLEARQKKKQQQQAEAARKAAEQPVITINDDSKPNSPVSTDDEPAGRALDETNSKHSNNNLGHGAPSSSMDCLSQSPSKLVLKHMPPADHLNQQASPACQPNKPSSPMSATRPVGWQTATPTTAGRCRLTNLPMPPGMHEDDVDSDMDKTPYSDHSRKESPRRRPGIRDLPMPPVVEDADDGLYSDPDHEPDKDKRVDQSSQHHQQHSSPMPSETSSGHPEPPPHPRVLSKSSGVDEAKSLLSLKGRARQRRLQAMKKMNERADVDWGERCVDVFQIISQIGEGTYGQVYKAKDKQTDELVALKKVRLENEREGFPITAIREIKLLRQLNHPNVVQLTEIVTDKRDALDFRKDRGAFYLVFEYMDHDLMGLLESGFVLFDELHIASFMKQLLEGLNFCHKKNFLHRDIKCSNILLNNRGQIKLADFGLARLYQSEDKERPYTNKVITLWYRPPELLLGEERYGPAIDVWSCGCILGEFFTKKPIFQASQEFHQLELISRTCGSPTPAVWPDVIKLPHFHTFKPKKTYRRKLREEFAFMPKTALDLLDQMLEMDPSKRISAQAAIESPFLKDISPEQIPPPDLPHDQDCHELWSKRRKKSLREQKADLTGMVKDQHKDVQPVMDEKAVKSRATVAGLNLEPLSSGSGGLTHNSNKSDVSGSSSSLYHHSSHSKIDNLGNGQGKSGSVAKISDVFSFKRDTAKIPGLDFGDDGEGGIGGQGISKKSVKGIKDTKGQAGGDVSSQASKAKSSASNVSELQRQLTMLTSLLQASGSMSLAQLASKNNMAMDQETKRLLENINLQLMLASTVQQLQQKQKEARPDAKLDGKNLMKSNLLGGGSTQTAQVREALTMLLNQQGINMPSSSQNRGSAACHQGADASVQSESAGRKPVVSQQASHGSAMSLVSDDSSISYLAEQDDSQRAAPRPLTSDIRPIAETMSLKSKMQNFFESQGRETPLTPGGSENVLRKGMSSRDGRISDHSSTPSRSCWK</sequence>
<dbReference type="GO" id="GO:0008353">
    <property type="term" value="F:RNA polymerase II CTD heptapeptide repeat kinase activity"/>
    <property type="evidence" value="ECO:0007669"/>
    <property type="project" value="UniProtKB-EC"/>
</dbReference>
<dbReference type="PROSITE" id="PS00107">
    <property type="entry name" value="PROTEIN_KINASE_ATP"/>
    <property type="match status" value="1"/>
</dbReference>
<feature type="region of interest" description="Disordered" evidence="13">
    <location>
        <begin position="771"/>
        <end position="817"/>
    </location>
</feature>
<feature type="region of interest" description="Disordered" evidence="13">
    <location>
        <begin position="1"/>
        <end position="43"/>
    </location>
</feature>
<dbReference type="InterPro" id="IPR050108">
    <property type="entry name" value="CDK"/>
</dbReference>
<evidence type="ECO:0000256" key="5">
    <source>
        <dbReference type="ARBA" id="ARBA00022741"/>
    </source>
</evidence>
<dbReference type="Pfam" id="PF00069">
    <property type="entry name" value="Pkinase"/>
    <property type="match status" value="1"/>
</dbReference>
<dbReference type="Gene3D" id="3.30.200.20">
    <property type="entry name" value="Phosphorylase Kinase, domain 1"/>
    <property type="match status" value="1"/>
</dbReference>
<dbReference type="PANTHER" id="PTHR24056:SF546">
    <property type="entry name" value="CYCLIN-DEPENDENT KINASE 12"/>
    <property type="match status" value="1"/>
</dbReference>
<keyword evidence="8" id="KW-0539">Nucleus</keyword>
<feature type="region of interest" description="Disordered" evidence="13">
    <location>
        <begin position="1009"/>
        <end position="1054"/>
    </location>
</feature>
<evidence type="ECO:0000256" key="9">
    <source>
        <dbReference type="ARBA" id="ARBA00047811"/>
    </source>
</evidence>
<dbReference type="GO" id="GO:0005524">
    <property type="term" value="F:ATP binding"/>
    <property type="evidence" value="ECO:0007669"/>
    <property type="project" value="UniProtKB-UniRule"/>
</dbReference>
<evidence type="ECO:0000256" key="6">
    <source>
        <dbReference type="ARBA" id="ARBA00022777"/>
    </source>
</evidence>
<name>A0AAD9J7L9_9ANNE</name>
<dbReference type="PANTHER" id="PTHR24056">
    <property type="entry name" value="CELL DIVISION PROTEIN KINASE"/>
    <property type="match status" value="1"/>
</dbReference>
<protein>
    <recommendedName>
        <fullName evidence="14">Protein kinase domain-containing protein</fullName>
    </recommendedName>
</protein>
<evidence type="ECO:0000313" key="15">
    <source>
        <dbReference type="EMBL" id="KAK2147628.1"/>
    </source>
</evidence>
<evidence type="ECO:0000256" key="4">
    <source>
        <dbReference type="ARBA" id="ARBA00022679"/>
    </source>
</evidence>
<feature type="region of interest" description="Disordered" evidence="13">
    <location>
        <begin position="702"/>
        <end position="747"/>
    </location>
</feature>
<dbReference type="GO" id="GO:0008024">
    <property type="term" value="C:cyclin/CDK positive transcription elongation factor complex"/>
    <property type="evidence" value="ECO:0007669"/>
    <property type="project" value="TreeGrafter"/>
</dbReference>
<feature type="compositionally biased region" description="Low complexity" evidence="13">
    <location>
        <begin position="717"/>
        <end position="731"/>
    </location>
</feature>
<evidence type="ECO:0000256" key="13">
    <source>
        <dbReference type="SAM" id="MobiDB-lite"/>
    </source>
</evidence>
<dbReference type="InterPro" id="IPR017441">
    <property type="entry name" value="Protein_kinase_ATP_BS"/>
</dbReference>
<dbReference type="GO" id="GO:0032968">
    <property type="term" value="P:positive regulation of transcription elongation by RNA polymerase II"/>
    <property type="evidence" value="ECO:0007669"/>
    <property type="project" value="TreeGrafter"/>
</dbReference>
<proteinExistence type="inferred from homology"/>
<feature type="compositionally biased region" description="Polar residues" evidence="13">
    <location>
        <begin position="1044"/>
        <end position="1054"/>
    </location>
</feature>
<dbReference type="GO" id="GO:0030332">
    <property type="term" value="F:cyclin binding"/>
    <property type="evidence" value="ECO:0007669"/>
    <property type="project" value="TreeGrafter"/>
</dbReference>
<comment type="subcellular location">
    <subcellularLocation>
        <location evidence="1">Nucleus</location>
    </subcellularLocation>
</comment>
<feature type="binding site" evidence="12">
    <location>
        <position position="369"/>
    </location>
    <ligand>
        <name>ATP</name>
        <dbReference type="ChEBI" id="CHEBI:30616"/>
    </ligand>
</feature>
<dbReference type="InterPro" id="IPR011009">
    <property type="entry name" value="Kinase-like_dom_sf"/>
</dbReference>
<keyword evidence="5 12" id="KW-0547">Nucleotide-binding</keyword>
<feature type="compositionally biased region" description="Polar residues" evidence="13">
    <location>
        <begin position="156"/>
        <end position="174"/>
    </location>
</feature>